<dbReference type="STRING" id="28573.A0A0U1LNT3"/>
<keyword evidence="6 11" id="KW-0548">Nucleotidyltransferase</keyword>
<evidence type="ECO:0000256" key="1">
    <source>
        <dbReference type="ARBA" id="ARBA00004026"/>
    </source>
</evidence>
<dbReference type="FunFam" id="1.10.150.20:FF:000041">
    <property type="entry name" value="DNA-directed RNA polymerase"/>
    <property type="match status" value="1"/>
</dbReference>
<dbReference type="SMART" id="SM01311">
    <property type="entry name" value="RPOL_N"/>
    <property type="match status" value="1"/>
</dbReference>
<dbReference type="FunFam" id="1.10.287.280:FF:000001">
    <property type="entry name" value="DNA-directed RNA polymerase"/>
    <property type="match status" value="1"/>
</dbReference>
<dbReference type="PROSITE" id="PS00900">
    <property type="entry name" value="RNA_POL_PHAGE_1"/>
    <property type="match status" value="1"/>
</dbReference>
<organism evidence="14 15">
    <name type="scientific">Talaromyces islandicus</name>
    <name type="common">Penicillium islandicum</name>
    <dbReference type="NCBI Taxonomy" id="28573"/>
    <lineage>
        <taxon>Eukaryota</taxon>
        <taxon>Fungi</taxon>
        <taxon>Dikarya</taxon>
        <taxon>Ascomycota</taxon>
        <taxon>Pezizomycotina</taxon>
        <taxon>Eurotiomycetes</taxon>
        <taxon>Eurotiomycetidae</taxon>
        <taxon>Eurotiales</taxon>
        <taxon>Trichocomaceae</taxon>
        <taxon>Talaromyces</taxon>
        <taxon>Talaromyces sect. Islandici</taxon>
    </lineage>
</organism>
<evidence type="ECO:0000256" key="11">
    <source>
        <dbReference type="RuleBase" id="RU003805"/>
    </source>
</evidence>
<feature type="compositionally biased region" description="Low complexity" evidence="12">
    <location>
        <begin position="43"/>
        <end position="52"/>
    </location>
</feature>
<dbReference type="InterPro" id="IPR043502">
    <property type="entry name" value="DNA/RNA_pol_sf"/>
</dbReference>
<dbReference type="PANTHER" id="PTHR10102:SF0">
    <property type="entry name" value="DNA-DIRECTED RNA POLYMERASE, MITOCHONDRIAL"/>
    <property type="match status" value="1"/>
</dbReference>
<comment type="subcellular location">
    <subcellularLocation>
        <location evidence="2">Mitochondrion</location>
    </subcellularLocation>
</comment>
<dbReference type="OrthoDB" id="276422at2759"/>
<dbReference type="GO" id="GO:0034245">
    <property type="term" value="C:mitochondrial DNA-directed RNA polymerase complex"/>
    <property type="evidence" value="ECO:0007669"/>
    <property type="project" value="TreeGrafter"/>
</dbReference>
<dbReference type="InterPro" id="IPR029262">
    <property type="entry name" value="RPOL_N"/>
</dbReference>
<dbReference type="Proteomes" id="UP000054383">
    <property type="component" value="Unassembled WGS sequence"/>
</dbReference>
<keyword evidence="8" id="KW-0496">Mitochondrion</keyword>
<dbReference type="InterPro" id="IPR046950">
    <property type="entry name" value="DNA-dir_Rpol_C_phage-type"/>
</dbReference>
<evidence type="ECO:0000256" key="9">
    <source>
        <dbReference type="ARBA" id="ARBA00023163"/>
    </source>
</evidence>
<dbReference type="GO" id="GO:0006390">
    <property type="term" value="P:mitochondrial transcription"/>
    <property type="evidence" value="ECO:0007669"/>
    <property type="project" value="TreeGrafter"/>
</dbReference>
<name>A0A0U1LNT3_TALIS</name>
<evidence type="ECO:0000256" key="10">
    <source>
        <dbReference type="ARBA" id="ARBA00048552"/>
    </source>
</evidence>
<keyword evidence="15" id="KW-1185">Reference proteome</keyword>
<sequence>MLPRAARRRNVFHQLRQSTEQLALPWLCPATLRYHTQLNRPETTSSTSAASHAENRRRSSVFRPARHLATATDAPPISQTGGYVPFENYSYGTGAQGPRFEKTEPPGFAQSLYDEPAIMIRESQMVTAPIFRRLKGIGGTIEDLTARFTASLNCGDLDMAAVSLDRMSKFPHIDPDFFLDLHNNYLEAVVDQMINTRRSDEALSKALAMQTWFEVKLPRGKTLQPDARTMAIMLRMSLRMLHGSRRDRTVRRYWNMVIENHFETEVVSMTDLLNDRDWGEISQLCPNQIPDDFVQPTSKGTDTLRQTEQKGLGLSSLQRTLAGVTTDAESLDSEEGKARRLARQVLLEKRAIETAQQRWYKEMDSLKAKGVSDASNNKTISLIMERWHRDLVDSIKQELVLVKEEMKLTKSRGSDKYSRERRDYGVFLRCMPPETLAAITVMHVIQIFTRSGIHRGVKVPIIVTGIGKEIQHEIIAQKVLAQNPDDHKRRDAIKRIFENRHGRQGSMRFRKLMKEHEMNDPDSIWPVNVSAKVGSVLMRLFYDSAKVAVPQVDPKTKENFMFMESAFQHSYEIDRGRKFGVLHPHPEIARKLVRDKPSVLQVRHMPMLSEPKAWTGFQDGGFLGHPCQIMRCSPADGLQKAYIKKALEDDGLPEIRASLDILGKTAWTINNEVFAVMKEAWNTGEEYPNIPPLDPCLPKPPPAKDDSPTEQAYYNKKLRDLENTISGLHSQRCFMNFQMEIAQAYLNETFFLPHNMDFRGRAYPVPAYLNQMGADNARGLLLFKKARPLGKSGLSWLKVHLASIYGFDKASFEEREQFTMEHLDDVLDSANNGLHGRRWFFQAEDPWQCLAACIELRNALRLEDPTQYMSQLPIHQDGSCNGLQHYAALGGDLEGAQHVNLEPGDRPKDIYTGVCDFVRAQVAEDAARGNEYAKALEGKIKRKIVKQTVMTNVYGVTFIGAIRQVRRQLVAHYPDLENMSQCAVYVSRAIFNALGSLFGGAHSIQYWLGDCASRICQSLSPDQLDELAKRTLGEKQEQSIADEEMQDEQEMEEEEEEFETNPLKMFRTPVIWTSPLGLPVVQPYRTIKCRRVHTSLQSLHLQQDDGGAGGAVSKRKQLQAFPPNFIHSLDATHMMLSALECDRQGLTFAAVHDSFWTHAGDIDRMNSALREAFIRMHTDNVTKRLAAEFRVRYDGYIFLAKIPEKHAIAARIRKNRRKNKSTLLSELMLEYQRQKLLRSDDPELQAKGRAMTTGASIFEEMNGTNDDLAIPSTLGETATGCITEQRKESGRVYSSVDEKDPAIASLFTDLDPQFLEFETTKSDNESEPQAVEEEAKTKARTSSAMTWVWLPLTFRPVPAKGEFDVNRLRDSKYFFS</sequence>
<keyword evidence="7" id="KW-0809">Transit peptide</keyword>
<dbReference type="Gene3D" id="1.10.150.20">
    <property type="entry name" value="5' to 3' exonuclease, C-terminal subdomain"/>
    <property type="match status" value="1"/>
</dbReference>
<evidence type="ECO:0000256" key="12">
    <source>
        <dbReference type="SAM" id="MobiDB-lite"/>
    </source>
</evidence>
<evidence type="ECO:0000256" key="5">
    <source>
        <dbReference type="ARBA" id="ARBA00022679"/>
    </source>
</evidence>
<feature type="domain" description="DNA-directed RNA polymerase N-terminal" evidence="13">
    <location>
        <begin position="342"/>
        <end position="664"/>
    </location>
</feature>
<evidence type="ECO:0000313" key="14">
    <source>
        <dbReference type="EMBL" id="CRG83801.1"/>
    </source>
</evidence>
<evidence type="ECO:0000256" key="7">
    <source>
        <dbReference type="ARBA" id="ARBA00022946"/>
    </source>
</evidence>
<evidence type="ECO:0000256" key="8">
    <source>
        <dbReference type="ARBA" id="ARBA00023128"/>
    </source>
</evidence>
<comment type="catalytic activity">
    <reaction evidence="10 11">
        <text>RNA(n) + a ribonucleoside 5'-triphosphate = RNA(n+1) + diphosphate</text>
        <dbReference type="Rhea" id="RHEA:21248"/>
        <dbReference type="Rhea" id="RHEA-COMP:14527"/>
        <dbReference type="Rhea" id="RHEA-COMP:17342"/>
        <dbReference type="ChEBI" id="CHEBI:33019"/>
        <dbReference type="ChEBI" id="CHEBI:61557"/>
        <dbReference type="ChEBI" id="CHEBI:140395"/>
        <dbReference type="EC" id="2.7.7.6"/>
    </reaction>
</comment>
<dbReference type="InterPro" id="IPR002092">
    <property type="entry name" value="DNA-dir_Rpol_phage-type"/>
</dbReference>
<dbReference type="Pfam" id="PF00940">
    <property type="entry name" value="RNA_pol"/>
    <property type="match status" value="1"/>
</dbReference>
<proteinExistence type="inferred from homology"/>
<dbReference type="EMBL" id="CVMT01000001">
    <property type="protein sequence ID" value="CRG83801.1"/>
    <property type="molecule type" value="Genomic_DNA"/>
</dbReference>
<dbReference type="OMA" id="KWFEVDM"/>
<dbReference type="Gene3D" id="1.10.1320.10">
    <property type="entry name" value="DNA-directed RNA polymerase, N-terminal domain"/>
    <property type="match status" value="1"/>
</dbReference>
<evidence type="ECO:0000256" key="2">
    <source>
        <dbReference type="ARBA" id="ARBA00004173"/>
    </source>
</evidence>
<dbReference type="PANTHER" id="PTHR10102">
    <property type="entry name" value="DNA-DIRECTED RNA POLYMERASE, MITOCHONDRIAL"/>
    <property type="match status" value="1"/>
</dbReference>
<evidence type="ECO:0000256" key="6">
    <source>
        <dbReference type="ARBA" id="ARBA00022695"/>
    </source>
</evidence>
<dbReference type="Gene3D" id="1.10.287.280">
    <property type="match status" value="1"/>
</dbReference>
<dbReference type="EC" id="2.7.7.6" evidence="11"/>
<feature type="region of interest" description="Disordered" evidence="12">
    <location>
        <begin position="38"/>
        <end position="76"/>
    </location>
</feature>
<evidence type="ECO:0000259" key="13">
    <source>
        <dbReference type="SMART" id="SM01311"/>
    </source>
</evidence>
<keyword evidence="5 11" id="KW-0808">Transferase</keyword>
<comment type="similarity">
    <text evidence="3 11">Belongs to the phage and mitochondrial RNA polymerase family.</text>
</comment>
<accession>A0A0U1LNT3</accession>
<evidence type="ECO:0000313" key="15">
    <source>
        <dbReference type="Proteomes" id="UP000054383"/>
    </source>
</evidence>
<dbReference type="GO" id="GO:0003899">
    <property type="term" value="F:DNA-directed RNA polymerase activity"/>
    <property type="evidence" value="ECO:0007669"/>
    <property type="project" value="UniProtKB-EC"/>
</dbReference>
<gene>
    <name evidence="14" type="ORF">PISL3812_01157</name>
</gene>
<dbReference type="Pfam" id="PF14700">
    <property type="entry name" value="RPOL_N"/>
    <property type="match status" value="1"/>
</dbReference>
<keyword evidence="9 11" id="KW-0804">Transcription</keyword>
<protein>
    <recommendedName>
        <fullName evidence="11">DNA-directed RNA polymerase</fullName>
        <ecNumber evidence="11">2.7.7.6</ecNumber>
    </recommendedName>
</protein>
<feature type="region of interest" description="Disordered" evidence="12">
    <location>
        <begin position="1319"/>
        <end position="1338"/>
    </location>
</feature>
<reference evidence="14 15" key="1">
    <citation type="submission" date="2015-04" db="EMBL/GenBank/DDBJ databases">
        <authorList>
            <person name="Syromyatnikov M.Y."/>
            <person name="Popov V.N."/>
        </authorList>
    </citation>
    <scope>NUCLEOTIDE SEQUENCE [LARGE SCALE GENOMIC DNA]</scope>
    <source>
        <strain evidence="14">WF-38-12</strain>
    </source>
</reference>
<dbReference type="PROSITE" id="PS00489">
    <property type="entry name" value="RNA_POL_PHAGE_2"/>
    <property type="match status" value="1"/>
</dbReference>
<evidence type="ECO:0000256" key="3">
    <source>
        <dbReference type="ARBA" id="ARBA00009493"/>
    </source>
</evidence>
<dbReference type="InterPro" id="IPR037159">
    <property type="entry name" value="RNA_POL_N_sf"/>
</dbReference>
<keyword evidence="4 11" id="KW-0240">DNA-directed RNA polymerase</keyword>
<dbReference type="SUPFAM" id="SSF56672">
    <property type="entry name" value="DNA/RNA polymerases"/>
    <property type="match status" value="1"/>
</dbReference>
<evidence type="ECO:0000256" key="4">
    <source>
        <dbReference type="ARBA" id="ARBA00022478"/>
    </source>
</evidence>
<comment type="function">
    <text evidence="1 11">DNA-dependent RNA polymerase catalyzes the transcription of DNA into RNA using the four ribonucleoside triphosphates as substrates.</text>
</comment>
<dbReference type="GO" id="GO:0001018">
    <property type="term" value="F:mitochondrial promoter sequence-specific DNA binding"/>
    <property type="evidence" value="ECO:0007669"/>
    <property type="project" value="TreeGrafter"/>
</dbReference>